<dbReference type="EMBL" id="REGN01003595">
    <property type="protein sequence ID" value="RNA21803.1"/>
    <property type="molecule type" value="Genomic_DNA"/>
</dbReference>
<keyword evidence="1" id="KW-0472">Membrane</keyword>
<evidence type="ECO:0000313" key="3">
    <source>
        <dbReference type="Proteomes" id="UP000276133"/>
    </source>
</evidence>
<organism evidence="2 3">
    <name type="scientific">Brachionus plicatilis</name>
    <name type="common">Marine rotifer</name>
    <name type="synonym">Brachionus muelleri</name>
    <dbReference type="NCBI Taxonomy" id="10195"/>
    <lineage>
        <taxon>Eukaryota</taxon>
        <taxon>Metazoa</taxon>
        <taxon>Spiralia</taxon>
        <taxon>Gnathifera</taxon>
        <taxon>Rotifera</taxon>
        <taxon>Eurotatoria</taxon>
        <taxon>Monogononta</taxon>
        <taxon>Pseudotrocha</taxon>
        <taxon>Ploima</taxon>
        <taxon>Brachionidae</taxon>
        <taxon>Brachionus</taxon>
    </lineage>
</organism>
<proteinExistence type="predicted"/>
<comment type="caution">
    <text evidence="2">The sequence shown here is derived from an EMBL/GenBank/DDBJ whole genome shotgun (WGS) entry which is preliminary data.</text>
</comment>
<keyword evidence="3" id="KW-1185">Reference proteome</keyword>
<protein>
    <submittedName>
        <fullName evidence="2">Uncharacterized protein</fullName>
    </submittedName>
</protein>
<reference evidence="2 3" key="1">
    <citation type="journal article" date="2018" name="Sci. Rep.">
        <title>Genomic signatures of local adaptation to the degree of environmental predictability in rotifers.</title>
        <authorList>
            <person name="Franch-Gras L."/>
            <person name="Hahn C."/>
            <person name="Garcia-Roger E.M."/>
            <person name="Carmona M.J."/>
            <person name="Serra M."/>
            <person name="Gomez A."/>
        </authorList>
    </citation>
    <scope>NUCLEOTIDE SEQUENCE [LARGE SCALE GENOMIC DNA]</scope>
    <source>
        <strain evidence="2">HYR1</strain>
    </source>
</reference>
<sequence length="76" mass="9015">MIDIRSHIEKNLKNIIKTLFDRLIWIYYNLIDANSCAHFTIFVFIIKLFFDALEEVDNVDILEILLILTKLSVLMN</sequence>
<accession>A0A3M7RE11</accession>
<evidence type="ECO:0000313" key="2">
    <source>
        <dbReference type="EMBL" id="RNA21803.1"/>
    </source>
</evidence>
<keyword evidence="1" id="KW-0812">Transmembrane</keyword>
<keyword evidence="1" id="KW-1133">Transmembrane helix</keyword>
<gene>
    <name evidence="2" type="ORF">BpHYR1_019206</name>
</gene>
<dbReference type="Proteomes" id="UP000276133">
    <property type="component" value="Unassembled WGS sequence"/>
</dbReference>
<evidence type="ECO:0000256" key="1">
    <source>
        <dbReference type="SAM" id="Phobius"/>
    </source>
</evidence>
<name>A0A3M7RE11_BRAPC</name>
<dbReference type="AlphaFoldDB" id="A0A3M7RE11"/>
<feature type="transmembrane region" description="Helical" evidence="1">
    <location>
        <begin position="26"/>
        <end position="50"/>
    </location>
</feature>